<dbReference type="InterPro" id="IPR046216">
    <property type="entry name" value="DUF6249"/>
</dbReference>
<dbReference type="EMBL" id="FRBY01000001">
    <property type="protein sequence ID" value="SHL39655.1"/>
    <property type="molecule type" value="Genomic_DNA"/>
</dbReference>
<feature type="transmembrane region" description="Helical" evidence="1">
    <location>
        <begin position="89"/>
        <end position="107"/>
    </location>
</feature>
<keyword evidence="1" id="KW-0812">Transmembrane</keyword>
<keyword evidence="1" id="KW-1133">Transmembrane helix</keyword>
<feature type="transmembrane region" description="Helical" evidence="1">
    <location>
        <begin position="6"/>
        <end position="24"/>
    </location>
</feature>
<proteinExistence type="predicted"/>
<accession>A0A1M7AAQ0</accession>
<evidence type="ECO:0000259" key="2">
    <source>
        <dbReference type="Pfam" id="PF19762"/>
    </source>
</evidence>
<keyword evidence="4" id="KW-1185">Reference proteome</keyword>
<dbReference type="Proteomes" id="UP000184121">
    <property type="component" value="Unassembled WGS sequence"/>
</dbReference>
<gene>
    <name evidence="3" type="ORF">SAMN05444366_0587</name>
</gene>
<sequence length="117" mass="12627">MGGPGILVPISMFLMIFGIVYLIFSTRNRERLALIEKGVDASIFLKGTGKGFSAWKIFVVNFAFLLIGSGVGIFIALLITTYTSLNDGAVYPSIIFIMAGVGLLAGFKKAKDLDKEE</sequence>
<name>A0A1M7AAQ0_9FLAO</name>
<dbReference type="Pfam" id="PF19762">
    <property type="entry name" value="DUF6249"/>
    <property type="match status" value="1"/>
</dbReference>
<evidence type="ECO:0000313" key="4">
    <source>
        <dbReference type="Proteomes" id="UP000184121"/>
    </source>
</evidence>
<feature type="domain" description="DUF6249" evidence="2">
    <location>
        <begin position="6"/>
        <end position="108"/>
    </location>
</feature>
<dbReference type="STRING" id="29534.SAMN05444366_0587"/>
<reference evidence="4" key="1">
    <citation type="submission" date="2016-11" db="EMBL/GenBank/DDBJ databases">
        <authorList>
            <person name="Varghese N."/>
            <person name="Submissions S."/>
        </authorList>
    </citation>
    <scope>NUCLEOTIDE SEQUENCE [LARGE SCALE GENOMIC DNA]</scope>
    <source>
        <strain evidence="4">DSM 1811</strain>
    </source>
</reference>
<dbReference type="RefSeq" id="WP_072970132.1">
    <property type="nucleotide sequence ID" value="NZ_FRBY01000001.1"/>
</dbReference>
<protein>
    <recommendedName>
        <fullName evidence="2">DUF6249 domain-containing protein</fullName>
    </recommendedName>
</protein>
<feature type="transmembrane region" description="Helical" evidence="1">
    <location>
        <begin position="58"/>
        <end position="83"/>
    </location>
</feature>
<organism evidence="3 4">
    <name type="scientific">Flavobacterium saccharophilum</name>
    <dbReference type="NCBI Taxonomy" id="29534"/>
    <lineage>
        <taxon>Bacteria</taxon>
        <taxon>Pseudomonadati</taxon>
        <taxon>Bacteroidota</taxon>
        <taxon>Flavobacteriia</taxon>
        <taxon>Flavobacteriales</taxon>
        <taxon>Flavobacteriaceae</taxon>
        <taxon>Flavobacterium</taxon>
    </lineage>
</organism>
<evidence type="ECO:0000313" key="3">
    <source>
        <dbReference type="EMBL" id="SHL39655.1"/>
    </source>
</evidence>
<dbReference type="AlphaFoldDB" id="A0A1M7AAQ0"/>
<keyword evidence="1" id="KW-0472">Membrane</keyword>
<evidence type="ECO:0000256" key="1">
    <source>
        <dbReference type="SAM" id="Phobius"/>
    </source>
</evidence>